<dbReference type="Gene3D" id="3.40.50.150">
    <property type="entry name" value="Vaccinia Virus protein VP39"/>
    <property type="match status" value="1"/>
</dbReference>
<dbReference type="SUPFAM" id="SSF53335">
    <property type="entry name" value="S-adenosyl-L-methionine-dependent methyltransferases"/>
    <property type="match status" value="1"/>
</dbReference>
<dbReference type="GO" id="GO:0032259">
    <property type="term" value="P:methylation"/>
    <property type="evidence" value="ECO:0007669"/>
    <property type="project" value="UniProtKB-KW"/>
</dbReference>
<dbReference type="PANTHER" id="PTHR34203">
    <property type="entry name" value="METHYLTRANSFERASE, FKBM FAMILY PROTEIN"/>
    <property type="match status" value="1"/>
</dbReference>
<feature type="domain" description="Methyltransferase FkbM" evidence="1">
    <location>
        <begin position="29"/>
        <end position="191"/>
    </location>
</feature>
<dbReference type="InterPro" id="IPR006342">
    <property type="entry name" value="FkbM_mtfrase"/>
</dbReference>
<keyword evidence="2" id="KW-0489">Methyltransferase</keyword>
<reference evidence="2 3" key="1">
    <citation type="submission" date="2018-06" db="EMBL/GenBank/DDBJ databases">
        <title>Draft sequence of Acidithiobacillus ferrooxidans CCM 4253.</title>
        <authorList>
            <person name="Moya-Beltran A."/>
            <person name="Castro M."/>
            <person name="Covarrubias P.C."/>
            <person name="Issotta F."/>
            <person name="Janiczek O."/>
            <person name="Mandl M."/>
            <person name="Kucera J."/>
            <person name="Quatrini R."/>
        </authorList>
    </citation>
    <scope>NUCLEOTIDE SEQUENCE [LARGE SCALE GENOMIC DNA]</scope>
    <source>
        <strain evidence="2 3">CCM 4253</strain>
    </source>
</reference>
<accession>A0A2W1K3C6</accession>
<keyword evidence="2" id="KW-0808">Transferase</keyword>
<dbReference type="Pfam" id="PF05050">
    <property type="entry name" value="Methyltransf_21"/>
    <property type="match status" value="1"/>
</dbReference>
<sequence length="249" mass="28259">MTWVSYAQNFEDVILRRALQHVDRGFYIDIGAQHPRIDSVSRAFYEMGWRGVHVEPVPAYARLLQEDRPDETVIQAALGKHRGEVSFYEIPETGLSTVDATIAKDHAQRGFTVHTIAVPLYTLASVFRRTKGKDIHWLKIDVEGAEEGALRGWNRSKARPWIVTVESTLPLTETLSHMVWETLILRRGYQLVYFDGLNRFYLSDAHPDLQPHFGHGPCVFDDFALSGLASAPFCHYVQGKLSAPPLTRD</sequence>
<gene>
    <name evidence="2" type="ORF">DN052_11090</name>
</gene>
<comment type="caution">
    <text evidence="2">The sequence shown here is derived from an EMBL/GenBank/DDBJ whole genome shotgun (WGS) entry which is preliminary data.</text>
</comment>
<proteinExistence type="predicted"/>
<protein>
    <submittedName>
        <fullName evidence="2">FkbM family methyltransferase</fullName>
    </submittedName>
</protein>
<dbReference type="AlphaFoldDB" id="A0A2W1K3C6"/>
<dbReference type="InterPro" id="IPR052514">
    <property type="entry name" value="SAM-dependent_MTase"/>
</dbReference>
<dbReference type="InterPro" id="IPR029063">
    <property type="entry name" value="SAM-dependent_MTases_sf"/>
</dbReference>
<dbReference type="Proteomes" id="UP000248886">
    <property type="component" value="Unassembled WGS sequence"/>
</dbReference>
<evidence type="ECO:0000259" key="1">
    <source>
        <dbReference type="Pfam" id="PF05050"/>
    </source>
</evidence>
<dbReference type="OrthoDB" id="9764577at2"/>
<organism evidence="2 3">
    <name type="scientific">Acidithiobacillus ferrooxidans</name>
    <name type="common">Thiobacillus ferrooxidans</name>
    <dbReference type="NCBI Taxonomy" id="920"/>
    <lineage>
        <taxon>Bacteria</taxon>
        <taxon>Pseudomonadati</taxon>
        <taxon>Pseudomonadota</taxon>
        <taxon>Acidithiobacillia</taxon>
        <taxon>Acidithiobacillales</taxon>
        <taxon>Acidithiobacillaceae</taxon>
        <taxon>Acidithiobacillus</taxon>
    </lineage>
</organism>
<dbReference type="OMA" id="VGAHHPF"/>
<dbReference type="GO" id="GO:0008168">
    <property type="term" value="F:methyltransferase activity"/>
    <property type="evidence" value="ECO:0007669"/>
    <property type="project" value="UniProtKB-KW"/>
</dbReference>
<dbReference type="RefSeq" id="WP_012537506.1">
    <property type="nucleotide sequence ID" value="NZ_AP025160.1"/>
</dbReference>
<name>A0A2W1K3C6_ACIFR</name>
<dbReference type="PANTHER" id="PTHR34203:SF15">
    <property type="entry name" value="SLL1173 PROTEIN"/>
    <property type="match status" value="1"/>
</dbReference>
<evidence type="ECO:0000313" key="3">
    <source>
        <dbReference type="Proteomes" id="UP000248886"/>
    </source>
</evidence>
<dbReference type="EMBL" id="QKQP01000005">
    <property type="protein sequence ID" value="PZD80950.1"/>
    <property type="molecule type" value="Genomic_DNA"/>
</dbReference>
<dbReference type="NCBIfam" id="TIGR01444">
    <property type="entry name" value="fkbM_fam"/>
    <property type="match status" value="1"/>
</dbReference>
<dbReference type="GeneID" id="65281977"/>
<evidence type="ECO:0000313" key="2">
    <source>
        <dbReference type="EMBL" id="PZD80950.1"/>
    </source>
</evidence>